<name>A0AAN6JGA1_9BASI</name>
<reference evidence="5" key="1">
    <citation type="journal article" date="2023" name="PhytoFront">
        <title>Draft Genome Resources of Seven Strains of Tilletia horrida, Causal Agent of Kernel Smut of Rice.</title>
        <authorList>
            <person name="Khanal S."/>
            <person name="Antony Babu S."/>
            <person name="Zhou X.G."/>
        </authorList>
    </citation>
    <scope>NUCLEOTIDE SEQUENCE</scope>
    <source>
        <strain evidence="5">TX3</strain>
    </source>
</reference>
<evidence type="ECO:0000313" key="5">
    <source>
        <dbReference type="EMBL" id="KAK0517928.1"/>
    </source>
</evidence>
<dbReference type="Proteomes" id="UP001176521">
    <property type="component" value="Unassembled WGS sequence"/>
</dbReference>
<organism evidence="5 6">
    <name type="scientific">Tilletia horrida</name>
    <dbReference type="NCBI Taxonomy" id="155126"/>
    <lineage>
        <taxon>Eukaryota</taxon>
        <taxon>Fungi</taxon>
        <taxon>Dikarya</taxon>
        <taxon>Basidiomycota</taxon>
        <taxon>Ustilaginomycotina</taxon>
        <taxon>Exobasidiomycetes</taxon>
        <taxon>Tilletiales</taxon>
        <taxon>Tilletiaceae</taxon>
        <taxon>Tilletia</taxon>
    </lineage>
</organism>
<keyword evidence="6" id="KW-1185">Reference proteome</keyword>
<dbReference type="InterPro" id="IPR012677">
    <property type="entry name" value="Nucleotide-bd_a/b_plait_sf"/>
</dbReference>
<feature type="domain" description="RRM" evidence="4">
    <location>
        <begin position="1"/>
        <end position="63"/>
    </location>
</feature>
<dbReference type="Gene3D" id="3.30.70.330">
    <property type="match status" value="2"/>
</dbReference>
<keyword evidence="2 3" id="KW-0694">RNA-binding</keyword>
<dbReference type="AlphaFoldDB" id="A0AAN6JGA1"/>
<accession>A0AAN6JGA1</accession>
<protein>
    <recommendedName>
        <fullName evidence="4">RRM domain-containing protein</fullName>
    </recommendedName>
</protein>
<keyword evidence="1" id="KW-0677">Repeat</keyword>
<dbReference type="PROSITE" id="PS50102">
    <property type="entry name" value="RRM"/>
    <property type="match status" value="2"/>
</dbReference>
<evidence type="ECO:0000256" key="3">
    <source>
        <dbReference type="PROSITE-ProRule" id="PRU00176"/>
    </source>
</evidence>
<feature type="non-terminal residue" evidence="5">
    <location>
        <position position="1"/>
    </location>
</feature>
<comment type="caution">
    <text evidence="5">The sequence shown here is derived from an EMBL/GenBank/DDBJ whole genome shotgun (WGS) entry which is preliminary data.</text>
</comment>
<dbReference type="SMART" id="SM00360">
    <property type="entry name" value="RRM"/>
    <property type="match status" value="1"/>
</dbReference>
<proteinExistence type="predicted"/>
<feature type="domain" description="RRM" evidence="4">
    <location>
        <begin position="78"/>
        <end position="156"/>
    </location>
</feature>
<dbReference type="EMBL" id="JAPDMQ010001518">
    <property type="protein sequence ID" value="KAK0517928.1"/>
    <property type="molecule type" value="Genomic_DNA"/>
</dbReference>
<evidence type="ECO:0000313" key="6">
    <source>
        <dbReference type="Proteomes" id="UP001176521"/>
    </source>
</evidence>
<dbReference type="InterPro" id="IPR035979">
    <property type="entry name" value="RBD_domain_sf"/>
</dbReference>
<dbReference type="GO" id="GO:0003723">
    <property type="term" value="F:RNA binding"/>
    <property type="evidence" value="ECO:0007669"/>
    <property type="project" value="UniProtKB-UniRule"/>
</dbReference>
<feature type="non-terminal residue" evidence="5">
    <location>
        <position position="425"/>
    </location>
</feature>
<dbReference type="Pfam" id="PF00076">
    <property type="entry name" value="RRM_1"/>
    <property type="match status" value="2"/>
</dbReference>
<dbReference type="SUPFAM" id="SSF54928">
    <property type="entry name" value="RNA-binding domain, RBD"/>
    <property type="match status" value="2"/>
</dbReference>
<dbReference type="PANTHER" id="PTHR24012">
    <property type="entry name" value="RNA BINDING PROTEIN"/>
    <property type="match status" value="1"/>
</dbReference>
<sequence length="425" mass="43936">TTDDDLYRIGSAFGNVLSHKAIIAAETGLCKGYGFLLYTSRDEAERAIGCLSRMGLQASFAKESFSARLRRMADKGSSNVYLSNLPTDMTTHQLEHLFAPHNVISMRILLNSDGTSRGVGFVRLRDREVAQDCIDRLHGRMLPGCASPLQVRFADSEGQKLLKRNAMMQNSINALNAQARDVLRSSNPLAALDGGRGPGSFMSDLGMPSPSASPFPLSMPAATAAATMASSSPGMYLPYSPTPPMHAQAAHLLNPVTAGAAGLPTPGPSPGDSYAATMAAILAASAAAQQRQAGGLISGAGMASASAYNLSPSPLTAAGTLYGGAGTTTSSLLPSGMMGLASPISGSLSLSRPLSTSNTSTAMTSTMPMPMPMVTYAPTTTGATTSMPEFATFSPPLLNISLGGIPTQTGFSQYSHHSSHSNAAH</sequence>
<gene>
    <name evidence="5" type="ORF">OC842_007956</name>
</gene>
<evidence type="ECO:0000256" key="2">
    <source>
        <dbReference type="ARBA" id="ARBA00022884"/>
    </source>
</evidence>
<dbReference type="InterPro" id="IPR000504">
    <property type="entry name" value="RRM_dom"/>
</dbReference>
<evidence type="ECO:0000259" key="4">
    <source>
        <dbReference type="PROSITE" id="PS50102"/>
    </source>
</evidence>
<evidence type="ECO:0000256" key="1">
    <source>
        <dbReference type="ARBA" id="ARBA00022737"/>
    </source>
</evidence>